<sequence length="330" mass="38329">MQTSLSFVAEHRSLIQGELVEQNQLSSLKNWYPVSICDQTLDIFWRDMGEQKFHASFFQNTLHEQAQERRRVCRTSVNALAQFTNSVEPTAFVFHVSRCGSTLLTQMLSTLAHCIVLSEPPVIDIFFRTHKESNERNIDTFRQLVSALGQKRFDNDRNLIIKLDSWHLGRIAFIRAAFPQTPLLFLYRDPQQVLASHQRQRGPQMIPDFVDMGCLCIDKSELSQGDLDGYCLRVLDRFYATAIEHQHQNDLKLINYCELPMFIWKKLLSQLSIDCSVEELAQLKARSQFHSKHPHQSFNGDPPLLKEHAHFKATRELYQQLESLRLTHST</sequence>
<dbReference type="Gene3D" id="3.40.50.300">
    <property type="entry name" value="P-loop containing nucleotide triphosphate hydrolases"/>
    <property type="match status" value="1"/>
</dbReference>
<dbReference type="EMBL" id="JACOFU010000003">
    <property type="protein sequence ID" value="MBC3831608.1"/>
    <property type="molecule type" value="Genomic_DNA"/>
</dbReference>
<evidence type="ECO:0000313" key="2">
    <source>
        <dbReference type="Proteomes" id="UP000643610"/>
    </source>
</evidence>
<evidence type="ECO:0000313" key="1">
    <source>
        <dbReference type="EMBL" id="MBC3831608.1"/>
    </source>
</evidence>
<reference evidence="1 2" key="1">
    <citation type="submission" date="2020-08" db="EMBL/GenBank/DDBJ databases">
        <title>Novel species isolated from subtropical streams in China.</title>
        <authorList>
            <person name="Lu H."/>
        </authorList>
    </citation>
    <scope>NUCLEOTIDE SEQUENCE [LARGE SCALE GENOMIC DNA]</scope>
    <source>
        <strain evidence="1 2">KCTC 52442</strain>
    </source>
</reference>
<organism evidence="1 2">
    <name type="scientific">Undibacterium amnicola</name>
    <dbReference type="NCBI Taxonomy" id="1834038"/>
    <lineage>
        <taxon>Bacteria</taxon>
        <taxon>Pseudomonadati</taxon>
        <taxon>Pseudomonadota</taxon>
        <taxon>Betaproteobacteria</taxon>
        <taxon>Burkholderiales</taxon>
        <taxon>Oxalobacteraceae</taxon>
        <taxon>Undibacterium</taxon>
    </lineage>
</organism>
<protein>
    <recommendedName>
        <fullName evidence="3">Sulfotransferase family protein</fullName>
    </recommendedName>
</protein>
<gene>
    <name evidence="1" type="ORF">H8K33_08820</name>
</gene>
<proteinExistence type="predicted"/>
<keyword evidence="2" id="KW-1185">Reference proteome</keyword>
<dbReference type="RefSeq" id="WP_186890653.1">
    <property type="nucleotide sequence ID" value="NZ_JACOFU010000003.1"/>
</dbReference>
<comment type="caution">
    <text evidence="1">The sequence shown here is derived from an EMBL/GenBank/DDBJ whole genome shotgun (WGS) entry which is preliminary data.</text>
</comment>
<dbReference type="PANTHER" id="PTHR33844:SF1">
    <property type="entry name" value="SULFOTRANSFERASE DOMAIN-CONTAINING PROTEIN"/>
    <property type="match status" value="1"/>
</dbReference>
<dbReference type="InterPro" id="IPR027417">
    <property type="entry name" value="P-loop_NTPase"/>
</dbReference>
<dbReference type="Proteomes" id="UP000643610">
    <property type="component" value="Unassembled WGS sequence"/>
</dbReference>
<evidence type="ECO:0008006" key="3">
    <source>
        <dbReference type="Google" id="ProtNLM"/>
    </source>
</evidence>
<dbReference type="SUPFAM" id="SSF52540">
    <property type="entry name" value="P-loop containing nucleoside triphosphate hydrolases"/>
    <property type="match status" value="1"/>
</dbReference>
<accession>A0ABR6XQG9</accession>
<dbReference type="PANTHER" id="PTHR33844">
    <property type="entry name" value="SULFOTRANSFER_1 DOMAIN-CONTAINING PROTEIN"/>
    <property type="match status" value="1"/>
</dbReference>
<name>A0ABR6XQG9_9BURK</name>